<proteinExistence type="predicted"/>
<dbReference type="PANTHER" id="PTHR43777">
    <property type="entry name" value="MOLYBDENUM COFACTOR CYTIDYLYLTRANSFERASE"/>
    <property type="match status" value="1"/>
</dbReference>
<dbReference type="Gene3D" id="3.90.550.10">
    <property type="entry name" value="Spore Coat Polysaccharide Biosynthesis Protein SpsA, Chain A"/>
    <property type="match status" value="1"/>
</dbReference>
<dbReference type="OrthoDB" id="28434at2157"/>
<evidence type="ECO:0000313" key="4">
    <source>
        <dbReference type="Proteomes" id="UP000243250"/>
    </source>
</evidence>
<dbReference type="SUPFAM" id="SSF53448">
    <property type="entry name" value="Nucleotide-diphospho-sugar transferases"/>
    <property type="match status" value="1"/>
</dbReference>
<accession>A0A1I6IBZ4</accession>
<evidence type="ECO:0000259" key="2">
    <source>
        <dbReference type="Pfam" id="PF12804"/>
    </source>
</evidence>
<dbReference type="AlphaFoldDB" id="A0A1I6IBZ4"/>
<name>A0A1I6IBZ4_9EURY</name>
<dbReference type="RefSeq" id="WP_089882451.1">
    <property type="nucleotide sequence ID" value="NZ_FOYS01000005.1"/>
</dbReference>
<sequence length="221" mass="23919">MTESDGNGAAPTDGETHPTVGGVVLAAGLGSRFEAGNKLLEPFDGRPVVDHVVRTARASTVDATAVVVGHEAESVRAVVARPEVTVLHNDAYVQGQSRSVRRGIAFAQDRNWDAVVFLLGDMPLLRAPTVDRLVEAFREGDERIVAPCYRGCRGNPVLFGARWFGALSRLDGDRGGRDLLQNGRDVRLVDVDDAGILRDVDTRSDLRRYTDGRRDGRSNDG</sequence>
<feature type="domain" description="MobA-like NTP transferase" evidence="2">
    <location>
        <begin position="22"/>
        <end position="183"/>
    </location>
</feature>
<dbReference type="STRING" id="555875.SAMN04488124_3012"/>
<gene>
    <name evidence="3" type="ORF">SAMN04488124_3012</name>
</gene>
<dbReference type="Pfam" id="PF12804">
    <property type="entry name" value="NTP_transf_3"/>
    <property type="match status" value="1"/>
</dbReference>
<keyword evidence="3" id="KW-0808">Transferase</keyword>
<organism evidence="3 4">
    <name type="scientific">Halogeometricum limi</name>
    <dbReference type="NCBI Taxonomy" id="555875"/>
    <lineage>
        <taxon>Archaea</taxon>
        <taxon>Methanobacteriati</taxon>
        <taxon>Methanobacteriota</taxon>
        <taxon>Stenosarchaea group</taxon>
        <taxon>Halobacteria</taxon>
        <taxon>Halobacteriales</taxon>
        <taxon>Haloferacaceae</taxon>
        <taxon>Halogeometricum</taxon>
    </lineage>
</organism>
<dbReference type="InterPro" id="IPR029044">
    <property type="entry name" value="Nucleotide-diphossugar_trans"/>
</dbReference>
<dbReference type="InterPro" id="IPR025877">
    <property type="entry name" value="MobA-like_NTP_Trfase"/>
</dbReference>
<dbReference type="CDD" id="cd04182">
    <property type="entry name" value="GT_2_like_f"/>
    <property type="match status" value="1"/>
</dbReference>
<evidence type="ECO:0000313" key="3">
    <source>
        <dbReference type="EMBL" id="SFR64196.1"/>
    </source>
</evidence>
<keyword evidence="3" id="KW-0548">Nucleotidyltransferase</keyword>
<dbReference type="GO" id="GO:0016779">
    <property type="term" value="F:nucleotidyltransferase activity"/>
    <property type="evidence" value="ECO:0007669"/>
    <property type="project" value="UniProtKB-KW"/>
</dbReference>
<feature type="region of interest" description="Disordered" evidence="1">
    <location>
        <begin position="1"/>
        <end position="20"/>
    </location>
</feature>
<keyword evidence="4" id="KW-1185">Reference proteome</keyword>
<dbReference type="EMBL" id="FOYS01000005">
    <property type="protein sequence ID" value="SFR64196.1"/>
    <property type="molecule type" value="Genomic_DNA"/>
</dbReference>
<evidence type="ECO:0000256" key="1">
    <source>
        <dbReference type="SAM" id="MobiDB-lite"/>
    </source>
</evidence>
<reference evidence="4" key="1">
    <citation type="submission" date="2016-10" db="EMBL/GenBank/DDBJ databases">
        <authorList>
            <person name="Varghese N."/>
            <person name="Submissions S."/>
        </authorList>
    </citation>
    <scope>NUCLEOTIDE SEQUENCE [LARGE SCALE GENOMIC DNA]</scope>
    <source>
        <strain evidence="4">CGMCC 1.8711</strain>
    </source>
</reference>
<dbReference type="PANTHER" id="PTHR43777:SF1">
    <property type="entry name" value="MOLYBDENUM COFACTOR CYTIDYLYLTRANSFERASE"/>
    <property type="match status" value="1"/>
</dbReference>
<dbReference type="Proteomes" id="UP000243250">
    <property type="component" value="Unassembled WGS sequence"/>
</dbReference>
<protein>
    <submittedName>
        <fullName evidence="3">Molybdenum cofactor cytidylyltransferase</fullName>
    </submittedName>
</protein>